<gene>
    <name evidence="3" type="primary">tbsC</name>
    <name evidence="3" type="ORF">MARIT_0173</name>
</gene>
<dbReference type="GO" id="GO:0019290">
    <property type="term" value="P:siderophore biosynthetic process"/>
    <property type="evidence" value="ECO:0007669"/>
    <property type="project" value="InterPro"/>
</dbReference>
<proteinExistence type="predicted"/>
<sequence>MHAIDQKIFTRKIAMLGEISIRPIELNSDIKTLHNWVTQPYAKYWGMLNKTEKEVYLEYEEIEKQAYHNAYMGVLNGQSIFLMECYKASEDIIAEYYDAQENDYGMHVLVAPSQKRIPQFTWHIFSTIITYFFSMPKVNRIIVEPDVNNKKIHVLNKKAGFIYEKEIELPQKKAALAFCTRENYEEALKKL</sequence>
<keyword evidence="4" id="KW-1185">Reference proteome</keyword>
<evidence type="ECO:0000313" key="4">
    <source>
        <dbReference type="Proteomes" id="UP000231564"/>
    </source>
</evidence>
<dbReference type="Gene3D" id="3.40.630.30">
    <property type="match status" value="1"/>
</dbReference>
<dbReference type="Proteomes" id="UP000231564">
    <property type="component" value="Chromosome MARIT"/>
</dbReference>
<dbReference type="STRING" id="1349785.GCA_000509405_02479"/>
<reference evidence="3 4" key="1">
    <citation type="submission" date="2016-11" db="EMBL/GenBank/DDBJ databases">
        <authorList>
            <person name="Jaros S."/>
            <person name="Januszkiewicz K."/>
            <person name="Wedrychowicz H."/>
        </authorList>
    </citation>
    <scope>NUCLEOTIDE SEQUENCE [LARGE SCALE GENOMIC DNA]</scope>
    <source>
        <strain evidence="3">NCIMB 2154T</strain>
    </source>
</reference>
<feature type="domain" description="Acyltransferase MbtK/IucB-like conserved" evidence="2">
    <location>
        <begin position="22"/>
        <end position="69"/>
    </location>
</feature>
<dbReference type="SMART" id="SM01006">
    <property type="entry name" value="AlcB"/>
    <property type="match status" value="1"/>
</dbReference>
<dbReference type="AlphaFoldDB" id="A0A2H1E624"/>
<dbReference type="RefSeq" id="WP_024740344.1">
    <property type="nucleotide sequence ID" value="NZ_BAUG01000005.1"/>
</dbReference>
<evidence type="ECO:0000256" key="1">
    <source>
        <dbReference type="ARBA" id="ARBA00004924"/>
    </source>
</evidence>
<dbReference type="InterPro" id="IPR016181">
    <property type="entry name" value="Acyl_CoA_acyltransferase"/>
</dbReference>
<comment type="pathway">
    <text evidence="1">Siderophore biosynthesis.</text>
</comment>
<protein>
    <submittedName>
        <fullName evidence="3">Siderophore biosynthesis protein TbsC</fullName>
    </submittedName>
</protein>
<dbReference type="PANTHER" id="PTHR31438:SF1">
    <property type="entry name" value="LYSINE N-ACYLTRANSFERASE C17G9.06C-RELATED"/>
    <property type="match status" value="1"/>
</dbReference>
<dbReference type="GO" id="GO:0016410">
    <property type="term" value="F:N-acyltransferase activity"/>
    <property type="evidence" value="ECO:0007669"/>
    <property type="project" value="TreeGrafter"/>
</dbReference>
<evidence type="ECO:0000259" key="2">
    <source>
        <dbReference type="SMART" id="SM01006"/>
    </source>
</evidence>
<dbReference type="GeneID" id="47721778"/>
<dbReference type="KEGG" id="tmar:MARIT_0173"/>
<dbReference type="EMBL" id="LT634361">
    <property type="protein sequence ID" value="SFZ80085.1"/>
    <property type="molecule type" value="Genomic_DNA"/>
</dbReference>
<accession>A0A2H1E624</accession>
<dbReference type="OrthoDB" id="2989563at2"/>
<name>A0A2H1E624_9FLAO</name>
<dbReference type="SUPFAM" id="SSF55729">
    <property type="entry name" value="Acyl-CoA N-acyltransferases (Nat)"/>
    <property type="match status" value="1"/>
</dbReference>
<evidence type="ECO:0000313" key="3">
    <source>
        <dbReference type="EMBL" id="SFZ80085.1"/>
    </source>
</evidence>
<dbReference type="InterPro" id="IPR019432">
    <property type="entry name" value="Acyltransferase_MbtK/IucB-like"/>
</dbReference>
<dbReference type="PANTHER" id="PTHR31438">
    <property type="entry name" value="LYSINE N-ACYLTRANSFERASE C17G9.06C-RELATED"/>
    <property type="match status" value="1"/>
</dbReference>
<dbReference type="Pfam" id="PF13523">
    <property type="entry name" value="Acetyltransf_8"/>
    <property type="match status" value="1"/>
</dbReference>
<organism evidence="3 4">
    <name type="scientific">Tenacibaculum maritimum NCIMB 2154</name>
    <dbReference type="NCBI Taxonomy" id="1349785"/>
    <lineage>
        <taxon>Bacteria</taxon>
        <taxon>Pseudomonadati</taxon>
        <taxon>Bacteroidota</taxon>
        <taxon>Flavobacteriia</taxon>
        <taxon>Flavobacteriales</taxon>
        <taxon>Flavobacteriaceae</taxon>
        <taxon>Tenacibaculum</taxon>
    </lineage>
</organism>